<feature type="region of interest" description="Disordered" evidence="1">
    <location>
        <begin position="140"/>
        <end position="184"/>
    </location>
</feature>
<name>A0ABW6KR94_9ACTN</name>
<gene>
    <name evidence="2" type="ORF">ACFYNZ_12375</name>
</gene>
<reference evidence="2 3" key="1">
    <citation type="submission" date="2024-10" db="EMBL/GenBank/DDBJ databases">
        <title>The Natural Products Discovery Center: Release of the First 8490 Sequenced Strains for Exploring Actinobacteria Biosynthetic Diversity.</title>
        <authorList>
            <person name="Kalkreuter E."/>
            <person name="Kautsar S.A."/>
            <person name="Yang D."/>
            <person name="Bader C.D."/>
            <person name="Teijaro C.N."/>
            <person name="Fluegel L."/>
            <person name="Davis C.M."/>
            <person name="Simpson J.R."/>
            <person name="Lauterbach L."/>
            <person name="Steele A.D."/>
            <person name="Gui C."/>
            <person name="Meng S."/>
            <person name="Li G."/>
            <person name="Viehrig K."/>
            <person name="Ye F."/>
            <person name="Su P."/>
            <person name="Kiefer A.F."/>
            <person name="Nichols A."/>
            <person name="Cepeda A.J."/>
            <person name="Yan W."/>
            <person name="Fan B."/>
            <person name="Jiang Y."/>
            <person name="Adhikari A."/>
            <person name="Zheng C.-J."/>
            <person name="Schuster L."/>
            <person name="Cowan T.M."/>
            <person name="Smanski M.J."/>
            <person name="Chevrette M.G."/>
            <person name="De Carvalho L.P.S."/>
            <person name="Shen B."/>
        </authorList>
    </citation>
    <scope>NUCLEOTIDE SEQUENCE [LARGE SCALE GENOMIC DNA]</scope>
    <source>
        <strain evidence="2 3">NPDC007147</strain>
    </source>
</reference>
<organism evidence="2 3">
    <name type="scientific">Streptomyces kebangsaanensis</name>
    <dbReference type="NCBI Taxonomy" id="864058"/>
    <lineage>
        <taxon>Bacteria</taxon>
        <taxon>Bacillati</taxon>
        <taxon>Actinomycetota</taxon>
        <taxon>Actinomycetes</taxon>
        <taxon>Kitasatosporales</taxon>
        <taxon>Streptomycetaceae</taxon>
        <taxon>Streptomyces</taxon>
    </lineage>
</organism>
<feature type="compositionally biased region" description="Basic and acidic residues" evidence="1">
    <location>
        <begin position="155"/>
        <end position="168"/>
    </location>
</feature>
<sequence length="229" mass="23238">MPTLTLPRIFGSRVGVTAALTALTAAGATWLAAPVATALGEGGDIRIHRVGVPFGVPKDDPVVCRFYLEAVNFDSLGAIAYTIQAQPPLPTSATVNGTIALGAGVGRTEPLVLADGQYKLIWTVGTTPGKEKLFRINCRDDHDRREGGPGPGGHQIEDQGRGDGDHRGGAAAGRDNGGGPKGAVHAGVGGLAPTAAAFSPLTGAAAVGLVVVGGTAYFRLVRRRPHGVA</sequence>
<comment type="caution">
    <text evidence="2">The sequence shown here is derived from an EMBL/GenBank/DDBJ whole genome shotgun (WGS) entry which is preliminary data.</text>
</comment>
<evidence type="ECO:0000256" key="1">
    <source>
        <dbReference type="SAM" id="MobiDB-lite"/>
    </source>
</evidence>
<evidence type="ECO:0000313" key="3">
    <source>
        <dbReference type="Proteomes" id="UP001601197"/>
    </source>
</evidence>
<dbReference type="Proteomes" id="UP001601197">
    <property type="component" value="Unassembled WGS sequence"/>
</dbReference>
<accession>A0ABW6KR94</accession>
<keyword evidence="3" id="KW-1185">Reference proteome</keyword>
<evidence type="ECO:0000313" key="2">
    <source>
        <dbReference type="EMBL" id="MFE9170301.1"/>
    </source>
</evidence>
<dbReference type="RefSeq" id="WP_388346407.1">
    <property type="nucleotide sequence ID" value="NZ_JBIAFJ010000008.1"/>
</dbReference>
<evidence type="ECO:0008006" key="4">
    <source>
        <dbReference type="Google" id="ProtNLM"/>
    </source>
</evidence>
<proteinExistence type="predicted"/>
<protein>
    <recommendedName>
        <fullName evidence="4">LPXTG cell wall anchor domain-containing protein</fullName>
    </recommendedName>
</protein>
<dbReference type="EMBL" id="JBIAFJ010000008">
    <property type="protein sequence ID" value="MFE9170301.1"/>
    <property type="molecule type" value="Genomic_DNA"/>
</dbReference>